<dbReference type="eggNOG" id="ENOG5032T32">
    <property type="taxonomic scope" value="Bacteria"/>
</dbReference>
<dbReference type="HOGENOM" id="CLU_1401844_0_0_7"/>
<feature type="region of interest" description="Disordered" evidence="1">
    <location>
        <begin position="44"/>
        <end position="65"/>
    </location>
</feature>
<organism evidence="2 3">
    <name type="scientific">Syntrophobacter fumaroxidans (strain DSM 10017 / MPOB)</name>
    <dbReference type="NCBI Taxonomy" id="335543"/>
    <lineage>
        <taxon>Bacteria</taxon>
        <taxon>Pseudomonadati</taxon>
        <taxon>Thermodesulfobacteriota</taxon>
        <taxon>Syntrophobacteria</taxon>
        <taxon>Syntrophobacterales</taxon>
        <taxon>Syntrophobacteraceae</taxon>
        <taxon>Syntrophobacter</taxon>
    </lineage>
</organism>
<dbReference type="KEGG" id="sfu:Sfum_1896"/>
<evidence type="ECO:0000313" key="3">
    <source>
        <dbReference type="Proteomes" id="UP000001784"/>
    </source>
</evidence>
<dbReference type="InParanoid" id="A0LJH9"/>
<keyword evidence="3" id="KW-1185">Reference proteome</keyword>
<dbReference type="OrthoDB" id="5191854at2"/>
<sequence>MASKEKIEEPIVLPKLNIQEMRITLIGDSPLICHAWSEKAKKQILDKQQKKARQARAAKDPQRDFEESLYRHPEGGYGFPAVAFKAAAVDACSHVEGITKVQARGAFHIVGELARLDGEPRMRADMVRVGLGTADIRIRAEFPAWSTTLDIRYNGNVLSMEQIANLFNTAGFAVGVGEWRPQKDGSYGMFHAEA</sequence>
<dbReference type="EMBL" id="CP000478">
    <property type="protein sequence ID" value="ABK17581.1"/>
    <property type="molecule type" value="Genomic_DNA"/>
</dbReference>
<dbReference type="Proteomes" id="UP000001784">
    <property type="component" value="Chromosome"/>
</dbReference>
<dbReference type="RefSeq" id="WP_011698751.1">
    <property type="nucleotide sequence ID" value="NC_008554.1"/>
</dbReference>
<protein>
    <submittedName>
        <fullName evidence="2">Uncharacterized protein</fullName>
    </submittedName>
</protein>
<dbReference type="AlphaFoldDB" id="A0LJH9"/>
<reference evidence="2 3" key="1">
    <citation type="submission" date="2006-10" db="EMBL/GenBank/DDBJ databases">
        <title>Complete sequence of Syntrophobacter fumaroxidans MPOB.</title>
        <authorList>
            <consortium name="US DOE Joint Genome Institute"/>
            <person name="Copeland A."/>
            <person name="Lucas S."/>
            <person name="Lapidus A."/>
            <person name="Barry K."/>
            <person name="Detter J.C."/>
            <person name="Glavina del Rio T."/>
            <person name="Hammon N."/>
            <person name="Israni S."/>
            <person name="Pitluck S."/>
            <person name="Goltsman E.G."/>
            <person name="Martinez M."/>
            <person name="Schmutz J."/>
            <person name="Larimer F."/>
            <person name="Land M."/>
            <person name="Hauser L."/>
            <person name="Kyrpides N."/>
            <person name="Kim E."/>
            <person name="Boone D.R."/>
            <person name="Brockman F."/>
            <person name="Culley D."/>
            <person name="Ferry J."/>
            <person name="Gunsalus R."/>
            <person name="McInerney M.J."/>
            <person name="Morrison M."/>
            <person name="Plugge C."/>
            <person name="Rohlin L."/>
            <person name="Scholten J."/>
            <person name="Sieber J."/>
            <person name="Stams A.J.M."/>
            <person name="Worm P."/>
            <person name="Henstra A.M."/>
            <person name="Richardson P."/>
        </authorList>
    </citation>
    <scope>NUCLEOTIDE SEQUENCE [LARGE SCALE GENOMIC DNA]</scope>
    <source>
        <strain evidence="3">DSM 10017 / MPOB</strain>
    </source>
</reference>
<evidence type="ECO:0000313" key="2">
    <source>
        <dbReference type="EMBL" id="ABK17581.1"/>
    </source>
</evidence>
<gene>
    <name evidence="2" type="ordered locus">Sfum_1896</name>
</gene>
<accession>A0LJH9</accession>
<proteinExistence type="predicted"/>
<evidence type="ECO:0000256" key="1">
    <source>
        <dbReference type="SAM" id="MobiDB-lite"/>
    </source>
</evidence>
<name>A0LJH9_SYNFM</name>